<sequence length="42" mass="4886">MKMSLKLPMFGMNMEEGTIAGTYSWAQTLLSVTSFMRWKPKR</sequence>
<comment type="caution">
    <text evidence="1">The sequence shown here is derived from an EMBL/GenBank/DDBJ whole genome shotgun (WGS) entry which is preliminary data.</text>
</comment>
<protein>
    <submittedName>
        <fullName evidence="1">Uncharacterized protein</fullName>
    </submittedName>
</protein>
<dbReference type="PATRIC" id="fig|1114963.3.peg.4523"/>
<organism evidence="1 2">
    <name type="scientific">Novosphingobium barchaimii LL02</name>
    <dbReference type="NCBI Taxonomy" id="1114963"/>
    <lineage>
        <taxon>Bacteria</taxon>
        <taxon>Pseudomonadati</taxon>
        <taxon>Pseudomonadota</taxon>
        <taxon>Alphaproteobacteria</taxon>
        <taxon>Sphingomonadales</taxon>
        <taxon>Sphingomonadaceae</taxon>
        <taxon>Novosphingobium</taxon>
    </lineage>
</organism>
<dbReference type="AlphaFoldDB" id="A0A0J7XHH6"/>
<keyword evidence="2" id="KW-1185">Reference proteome</keyword>
<dbReference type="Proteomes" id="UP000052268">
    <property type="component" value="Unassembled WGS sequence"/>
</dbReference>
<reference evidence="1 2" key="1">
    <citation type="journal article" date="2015" name="G3 (Bethesda)">
        <title>Insights into Ongoing Evolution of the Hexachlorocyclohexane Catabolic Pathway from Comparative Genomics of Ten Sphingomonadaceae Strains.</title>
        <authorList>
            <person name="Pearce S.L."/>
            <person name="Oakeshott J.G."/>
            <person name="Pandey G."/>
        </authorList>
    </citation>
    <scope>NUCLEOTIDE SEQUENCE [LARGE SCALE GENOMIC DNA]</scope>
    <source>
        <strain evidence="1 2">LL02</strain>
    </source>
</reference>
<dbReference type="EMBL" id="JACU01000012">
    <property type="protein sequence ID" value="KMS51491.1"/>
    <property type="molecule type" value="Genomic_DNA"/>
</dbReference>
<proteinExistence type="predicted"/>
<evidence type="ECO:0000313" key="2">
    <source>
        <dbReference type="Proteomes" id="UP000052268"/>
    </source>
</evidence>
<evidence type="ECO:0000313" key="1">
    <source>
        <dbReference type="EMBL" id="KMS51491.1"/>
    </source>
</evidence>
<gene>
    <name evidence="1" type="ORF">V474_04445</name>
</gene>
<name>A0A0J7XHH6_9SPHN</name>
<accession>A0A0J7XHH6</accession>